<evidence type="ECO:0000313" key="2">
    <source>
        <dbReference type="Proteomes" id="UP001341840"/>
    </source>
</evidence>
<keyword evidence="2" id="KW-1185">Reference proteome</keyword>
<name>A0ABU6W5T0_9FABA</name>
<protein>
    <submittedName>
        <fullName evidence="1">Uncharacterized protein</fullName>
    </submittedName>
</protein>
<reference evidence="1 2" key="1">
    <citation type="journal article" date="2023" name="Plants (Basel)">
        <title>Bridging the Gap: Combining Genomics and Transcriptomics Approaches to Understand Stylosanthes scabra, an Orphan Legume from the Brazilian Caatinga.</title>
        <authorList>
            <person name="Ferreira-Neto J.R.C."/>
            <person name="da Silva M.D."/>
            <person name="Binneck E."/>
            <person name="de Melo N.F."/>
            <person name="da Silva R.H."/>
            <person name="de Melo A.L.T.M."/>
            <person name="Pandolfi V."/>
            <person name="Bustamante F.O."/>
            <person name="Brasileiro-Vidal A.C."/>
            <person name="Benko-Iseppon A.M."/>
        </authorList>
    </citation>
    <scope>NUCLEOTIDE SEQUENCE [LARGE SCALE GENOMIC DNA]</scope>
    <source>
        <tissue evidence="1">Leaves</tissue>
    </source>
</reference>
<gene>
    <name evidence="1" type="ORF">PIB30_013399</name>
</gene>
<proteinExistence type="predicted"/>
<accession>A0ABU6W5T0</accession>
<evidence type="ECO:0000313" key="1">
    <source>
        <dbReference type="EMBL" id="MED6180771.1"/>
    </source>
</evidence>
<comment type="caution">
    <text evidence="1">The sequence shown here is derived from an EMBL/GenBank/DDBJ whole genome shotgun (WGS) entry which is preliminary data.</text>
</comment>
<organism evidence="1 2">
    <name type="scientific">Stylosanthes scabra</name>
    <dbReference type="NCBI Taxonomy" id="79078"/>
    <lineage>
        <taxon>Eukaryota</taxon>
        <taxon>Viridiplantae</taxon>
        <taxon>Streptophyta</taxon>
        <taxon>Embryophyta</taxon>
        <taxon>Tracheophyta</taxon>
        <taxon>Spermatophyta</taxon>
        <taxon>Magnoliopsida</taxon>
        <taxon>eudicotyledons</taxon>
        <taxon>Gunneridae</taxon>
        <taxon>Pentapetalae</taxon>
        <taxon>rosids</taxon>
        <taxon>fabids</taxon>
        <taxon>Fabales</taxon>
        <taxon>Fabaceae</taxon>
        <taxon>Papilionoideae</taxon>
        <taxon>50 kb inversion clade</taxon>
        <taxon>dalbergioids sensu lato</taxon>
        <taxon>Dalbergieae</taxon>
        <taxon>Pterocarpus clade</taxon>
        <taxon>Stylosanthes</taxon>
    </lineage>
</organism>
<dbReference type="EMBL" id="JASCZI010181277">
    <property type="protein sequence ID" value="MED6180771.1"/>
    <property type="molecule type" value="Genomic_DNA"/>
</dbReference>
<sequence length="370" mass="43030">MENDGVSSRSRRSGSALRAERYSSSTKGFFVAKEPELIVLWVSLLQAKDASPHYSFFLWLDRHTAKFNRKEGVKCEEVGEHVNEHFSRLRVDNRLGDLEDRIATIEKKKRLYGWVEEAVFTQPSVVLRDDLPELCRSMRLTEDVTAEGDFVLEAVGPSDRLPIQASGDGPHYLWVYQELFTRLGVRLPFTDFQREVMTRCRVAVSQLHLNGWAIVRTFERVCLYFSFRPTCHLFMYIYDISIPLTGNGFISFRTHQGHKLFGSFEESIQEFKWYYFMVLPSPGRRAFWLNDEGKPFPWVYWNRGVKDFTVQNLDPLEMVVCDFLLSLPAGLTKKNDFTCRWIIGMLKLKNILVSVLLIRSDLGKCTESYK</sequence>
<dbReference type="Proteomes" id="UP001341840">
    <property type="component" value="Unassembled WGS sequence"/>
</dbReference>